<evidence type="ECO:0000313" key="1">
    <source>
        <dbReference type="EMBL" id="TFI59761.1"/>
    </source>
</evidence>
<sequence length="79" mass="8490">MTVLKDVENLVTRISPSAICDDCITERLDLTVRQHPNHKTRELAVISKKVVHPLPWGEAGHAGVGSLTVIGVGPGADRL</sequence>
<comment type="caution">
    <text evidence="1">The sequence shown here is derived from an EMBL/GenBank/DDBJ whole genome shotgun (WGS) entry which is preliminary data.</text>
</comment>
<name>A0A4Y8ZUR9_9SPHN</name>
<dbReference type="Proteomes" id="UP000298213">
    <property type="component" value="Unassembled WGS sequence"/>
</dbReference>
<organism evidence="1 2">
    <name type="scientific">Sphingomonas parva</name>
    <dbReference type="NCBI Taxonomy" id="2555898"/>
    <lineage>
        <taxon>Bacteria</taxon>
        <taxon>Pseudomonadati</taxon>
        <taxon>Pseudomonadota</taxon>
        <taxon>Alphaproteobacteria</taxon>
        <taxon>Sphingomonadales</taxon>
        <taxon>Sphingomonadaceae</taxon>
        <taxon>Sphingomonas</taxon>
    </lineage>
</organism>
<gene>
    <name evidence="1" type="ORF">E2493_02670</name>
</gene>
<dbReference type="EMBL" id="SPDV01000003">
    <property type="protein sequence ID" value="TFI59761.1"/>
    <property type="molecule type" value="Genomic_DNA"/>
</dbReference>
<evidence type="ECO:0000313" key="2">
    <source>
        <dbReference type="Proteomes" id="UP000298213"/>
    </source>
</evidence>
<keyword evidence="2" id="KW-1185">Reference proteome</keyword>
<protein>
    <submittedName>
        <fullName evidence="1">Uncharacterized protein</fullName>
    </submittedName>
</protein>
<proteinExistence type="predicted"/>
<accession>A0A4Y8ZUR9</accession>
<dbReference type="OrthoDB" id="7573431at2"/>
<reference evidence="1 2" key="1">
    <citation type="submission" date="2019-03" db="EMBL/GenBank/DDBJ databases">
        <title>Genome sequence of Sphingomonas sp. 17J27-24.</title>
        <authorList>
            <person name="Kim M."/>
            <person name="Maeng S."/>
            <person name="Sathiyaraj S."/>
        </authorList>
    </citation>
    <scope>NUCLEOTIDE SEQUENCE [LARGE SCALE GENOMIC DNA]</scope>
    <source>
        <strain evidence="1 2">17J27-24</strain>
    </source>
</reference>
<dbReference type="AlphaFoldDB" id="A0A4Y8ZUR9"/>